<dbReference type="RefSeq" id="WP_147890477.1">
    <property type="nucleotide sequence ID" value="NZ_VRTS01000001.1"/>
</dbReference>
<organism evidence="2 3">
    <name type="scientific">Alkalisalibacterium limincola</name>
    <dbReference type="NCBI Taxonomy" id="2699169"/>
    <lineage>
        <taxon>Bacteria</taxon>
        <taxon>Pseudomonadati</taxon>
        <taxon>Pseudomonadota</taxon>
        <taxon>Gammaproteobacteria</taxon>
        <taxon>Lysobacterales</taxon>
        <taxon>Lysobacteraceae</taxon>
        <taxon>Alkalisalibacterium</taxon>
    </lineage>
</organism>
<keyword evidence="3" id="KW-1185">Reference proteome</keyword>
<dbReference type="InterPro" id="IPR043128">
    <property type="entry name" value="Rev_trsase/Diguanyl_cyclase"/>
</dbReference>
<dbReference type="Pfam" id="PF00990">
    <property type="entry name" value="GGDEF"/>
    <property type="match status" value="1"/>
</dbReference>
<dbReference type="AlphaFoldDB" id="A0A5C8KUZ8"/>
<dbReference type="InterPro" id="IPR029787">
    <property type="entry name" value="Nucleotide_cyclase"/>
</dbReference>
<dbReference type="Proteomes" id="UP000321248">
    <property type="component" value="Unassembled WGS sequence"/>
</dbReference>
<protein>
    <submittedName>
        <fullName evidence="2">Diguanylate cyclase</fullName>
    </submittedName>
</protein>
<gene>
    <name evidence="2" type="ORF">FU658_01485</name>
</gene>
<name>A0A5C8KUZ8_9GAMM</name>
<proteinExistence type="predicted"/>
<sequence>MRDLLLPLTLSIGAYSVPPREPVSPDEAIRRADAALYEAKDAGRNCVRGPSTLQA</sequence>
<dbReference type="PROSITE" id="PS50887">
    <property type="entry name" value="GGDEF"/>
    <property type="match status" value="1"/>
</dbReference>
<accession>A0A5C8KUZ8</accession>
<feature type="domain" description="GGDEF" evidence="1">
    <location>
        <begin position="1"/>
        <end position="52"/>
    </location>
</feature>
<evidence type="ECO:0000313" key="3">
    <source>
        <dbReference type="Proteomes" id="UP000321248"/>
    </source>
</evidence>
<dbReference type="InterPro" id="IPR000160">
    <property type="entry name" value="GGDEF_dom"/>
</dbReference>
<dbReference type="SUPFAM" id="SSF55073">
    <property type="entry name" value="Nucleotide cyclase"/>
    <property type="match status" value="1"/>
</dbReference>
<dbReference type="EMBL" id="VRTS01000001">
    <property type="protein sequence ID" value="TXK65804.1"/>
    <property type="molecule type" value="Genomic_DNA"/>
</dbReference>
<comment type="caution">
    <text evidence="2">The sequence shown here is derived from an EMBL/GenBank/DDBJ whole genome shotgun (WGS) entry which is preliminary data.</text>
</comment>
<evidence type="ECO:0000313" key="2">
    <source>
        <dbReference type="EMBL" id="TXK65804.1"/>
    </source>
</evidence>
<evidence type="ECO:0000259" key="1">
    <source>
        <dbReference type="PROSITE" id="PS50887"/>
    </source>
</evidence>
<dbReference type="OrthoDB" id="5296913at2"/>
<reference evidence="2 3" key="1">
    <citation type="submission" date="2019-08" db="EMBL/GenBank/DDBJ databases">
        <authorList>
            <person name="Karlyshev A.V."/>
        </authorList>
    </citation>
    <scope>NUCLEOTIDE SEQUENCE [LARGE SCALE GENOMIC DNA]</scope>
    <source>
        <strain evidence="2 3">Alg18-2.2</strain>
    </source>
</reference>
<dbReference type="Gene3D" id="3.30.70.270">
    <property type="match status" value="1"/>
</dbReference>